<organism evidence="1 2">
    <name type="scientific">Monilinia fructicola</name>
    <name type="common">Brown rot fungus</name>
    <name type="synonym">Ciboria fructicola</name>
    <dbReference type="NCBI Taxonomy" id="38448"/>
    <lineage>
        <taxon>Eukaryota</taxon>
        <taxon>Fungi</taxon>
        <taxon>Dikarya</taxon>
        <taxon>Ascomycota</taxon>
        <taxon>Pezizomycotina</taxon>
        <taxon>Leotiomycetes</taxon>
        <taxon>Helotiales</taxon>
        <taxon>Sclerotiniaceae</taxon>
        <taxon>Monilinia</taxon>
    </lineage>
</organism>
<name>A0A5M9JBA0_MONFR</name>
<dbReference type="Proteomes" id="UP000322873">
    <property type="component" value="Unassembled WGS sequence"/>
</dbReference>
<dbReference type="EMBL" id="VICG01000014">
    <property type="protein sequence ID" value="KAA8565142.1"/>
    <property type="molecule type" value="Genomic_DNA"/>
</dbReference>
<evidence type="ECO:0000313" key="1">
    <source>
        <dbReference type="EMBL" id="KAA8565142.1"/>
    </source>
</evidence>
<reference evidence="1 2" key="1">
    <citation type="submission" date="2019-06" db="EMBL/GenBank/DDBJ databases">
        <title>Genome Sequence of the Brown Rot Fungal Pathogen Monilinia fructicola.</title>
        <authorList>
            <person name="De Miccolis Angelini R.M."/>
            <person name="Landi L."/>
            <person name="Abate D."/>
            <person name="Pollastro S."/>
            <person name="Romanazzi G."/>
            <person name="Faretra F."/>
        </authorList>
    </citation>
    <scope>NUCLEOTIDE SEQUENCE [LARGE SCALE GENOMIC DNA]</scope>
    <source>
        <strain evidence="1 2">Mfrc123</strain>
    </source>
</reference>
<sequence>MMRMMRMRGIREVRGRYLLGYFTYLARRYLVLTEGSEVIDTYILHTALERDIIGSASPLQYIASYFNKPSYIYRVQYLYSSILLMLPT</sequence>
<dbReference type="AlphaFoldDB" id="A0A5M9JBA0"/>
<protein>
    <submittedName>
        <fullName evidence="1">Uncharacterized protein</fullName>
    </submittedName>
</protein>
<comment type="caution">
    <text evidence="1">The sequence shown here is derived from an EMBL/GenBank/DDBJ whole genome shotgun (WGS) entry which is preliminary data.</text>
</comment>
<gene>
    <name evidence="1" type="ORF">EYC84_010889</name>
</gene>
<proteinExistence type="predicted"/>
<keyword evidence="2" id="KW-1185">Reference proteome</keyword>
<evidence type="ECO:0000313" key="2">
    <source>
        <dbReference type="Proteomes" id="UP000322873"/>
    </source>
</evidence>
<accession>A0A5M9JBA0</accession>